<dbReference type="AlphaFoldDB" id="A0AAX0WYH3"/>
<dbReference type="Proteomes" id="UP000192511">
    <property type="component" value="Unassembled WGS sequence"/>
</dbReference>
<reference evidence="1" key="1">
    <citation type="submission" date="2017-12" db="EMBL/GenBank/DDBJ databases">
        <title>FDA dAtabase for Regulatory Grade micrObial Sequences (FDA-ARGOS): Supporting development and validation of Infectious Disease Dx tests.</title>
        <authorList>
            <person name="Kerrigan L."/>
            <person name="Tallon L.J."/>
            <person name="Sadzewicz L."/>
            <person name="Sengamalay N."/>
            <person name="Ott S."/>
            <person name="Godinez A."/>
            <person name="Nagaraj S."/>
            <person name="Vavikolanu K."/>
            <person name="Vyas G."/>
            <person name="Nadendla S."/>
            <person name="Aluvathingal J."/>
            <person name="Sichtig H."/>
        </authorList>
    </citation>
    <scope>NUCLEOTIDE SEQUENCE [LARGE SCALE GENOMIC DNA]</scope>
    <source>
        <strain evidence="1">FDAARGOS_200</strain>
    </source>
</reference>
<gene>
    <name evidence="1" type="ORF">A6J39_002235</name>
</gene>
<name>A0AAX0WYH3_9GAMM</name>
<dbReference type="EMBL" id="NBTX02000004">
    <property type="protein sequence ID" value="PNL63403.1"/>
    <property type="molecule type" value="Genomic_DNA"/>
</dbReference>
<evidence type="ECO:0000313" key="2">
    <source>
        <dbReference type="Proteomes" id="UP000192511"/>
    </source>
</evidence>
<sequence length="259" mass="29227">MNAFHKGFLFRGMSVKEEHDKINQAVHGLAGSKPLIVYKEGSKEIDAEATRHVAKQHRKGDVSGISTSMKLGVGISFANYLPKKTHAVYVLDRNNIPSNQQVTQDYEDDIAVTDSTGESQNYGHERELTVSGVHLSAIPMRITRQGLKFNVECNPFYVDRMVLPKELNKEYDELLSTFYDVIYDVRRNHVDFTVETSPDQKKLDQFKAQEKAFYKKYIATVDLDPHQKQAIKTLLGGGSPTLAIEEVASEDDSMKPTKM</sequence>
<proteinExistence type="predicted"/>
<evidence type="ECO:0000313" key="1">
    <source>
        <dbReference type="EMBL" id="PNL63403.1"/>
    </source>
</evidence>
<accession>A0AAX0WYH3</accession>
<comment type="caution">
    <text evidence="1">The sequence shown here is derived from an EMBL/GenBank/DDBJ whole genome shotgun (WGS) entry which is preliminary data.</text>
</comment>
<keyword evidence="2" id="KW-1185">Reference proteome</keyword>
<protein>
    <submittedName>
        <fullName evidence="1">Uncharacterized protein</fullName>
    </submittedName>
</protein>
<organism evidence="1 2">
    <name type="scientific">Legionella anisa</name>
    <dbReference type="NCBI Taxonomy" id="28082"/>
    <lineage>
        <taxon>Bacteria</taxon>
        <taxon>Pseudomonadati</taxon>
        <taxon>Pseudomonadota</taxon>
        <taxon>Gammaproteobacteria</taxon>
        <taxon>Legionellales</taxon>
        <taxon>Legionellaceae</taxon>
        <taxon>Legionella</taxon>
    </lineage>
</organism>